<dbReference type="Proteomes" id="UP000518300">
    <property type="component" value="Unassembled WGS sequence"/>
</dbReference>
<keyword evidence="2" id="KW-1185">Reference proteome</keyword>
<gene>
    <name evidence="1" type="ORF">HG543_22005</name>
</gene>
<dbReference type="RefSeq" id="WP_169346797.1">
    <property type="nucleotide sequence ID" value="NZ_JABBJJ010000101.1"/>
</dbReference>
<sequence length="360" mass="37807">MRLAITGVGMVTSLGYGAVGSCAAIEAGLARPREMEDFTVADGEGGAYPVVSHPVSGFAEGFTDVGAWIRLAEGSLSDLLHATALPPSAERRFWDATGLIALAPILDATRFPADLEGLSASLREDYALPLVRLMRRPIRPDHVQALALGHGGLAAALREAWKLLSNHALERVIITGADSYLDAGSLEWLYRNNRLKVPGRPTGLMPGQAGACVLVESEAAAKARSALLGGWVRAVAGAASAPTHRPPLQDLGGHLESVIQEALTHAGAGEPFRGGLLLDLNGEDWKARAWGFAQLRLRSRIDLERCWACIPCESLGETGAASGPLALGVAVSRLRGTTEQALLCSLPDLGHPAAIVLEGH</sequence>
<evidence type="ECO:0000313" key="1">
    <source>
        <dbReference type="EMBL" id="NMO17515.1"/>
    </source>
</evidence>
<dbReference type="PROSITE" id="PS51257">
    <property type="entry name" value="PROKAR_LIPOPROTEIN"/>
    <property type="match status" value="1"/>
</dbReference>
<dbReference type="AlphaFoldDB" id="A0A848LIH0"/>
<dbReference type="EMBL" id="JABBJJ010000101">
    <property type="protein sequence ID" value="NMO17515.1"/>
    <property type="molecule type" value="Genomic_DNA"/>
</dbReference>
<dbReference type="InterPro" id="IPR016039">
    <property type="entry name" value="Thiolase-like"/>
</dbReference>
<protein>
    <recommendedName>
        <fullName evidence="3">Beta-ketoacyl synthase N-terminal domain-containing protein</fullName>
    </recommendedName>
</protein>
<accession>A0A848LIH0</accession>
<name>A0A848LIH0_9BACT</name>
<organism evidence="1 2">
    <name type="scientific">Pyxidicoccus fallax</name>
    <dbReference type="NCBI Taxonomy" id="394095"/>
    <lineage>
        <taxon>Bacteria</taxon>
        <taxon>Pseudomonadati</taxon>
        <taxon>Myxococcota</taxon>
        <taxon>Myxococcia</taxon>
        <taxon>Myxococcales</taxon>
        <taxon>Cystobacterineae</taxon>
        <taxon>Myxococcaceae</taxon>
        <taxon>Pyxidicoccus</taxon>
    </lineage>
</organism>
<evidence type="ECO:0008006" key="3">
    <source>
        <dbReference type="Google" id="ProtNLM"/>
    </source>
</evidence>
<evidence type="ECO:0000313" key="2">
    <source>
        <dbReference type="Proteomes" id="UP000518300"/>
    </source>
</evidence>
<proteinExistence type="predicted"/>
<comment type="caution">
    <text evidence="1">The sequence shown here is derived from an EMBL/GenBank/DDBJ whole genome shotgun (WGS) entry which is preliminary data.</text>
</comment>
<reference evidence="1 2" key="1">
    <citation type="submission" date="2020-04" db="EMBL/GenBank/DDBJ databases">
        <title>Draft genome of Pyxidicoccus fallax type strain.</title>
        <authorList>
            <person name="Whitworth D.E."/>
        </authorList>
    </citation>
    <scope>NUCLEOTIDE SEQUENCE [LARGE SCALE GENOMIC DNA]</scope>
    <source>
        <strain evidence="1 2">DSM 14698</strain>
    </source>
</reference>
<dbReference type="SUPFAM" id="SSF53901">
    <property type="entry name" value="Thiolase-like"/>
    <property type="match status" value="1"/>
</dbReference>
<dbReference type="GO" id="GO:0016746">
    <property type="term" value="F:acyltransferase activity"/>
    <property type="evidence" value="ECO:0007669"/>
    <property type="project" value="InterPro"/>
</dbReference>